<feature type="non-terminal residue" evidence="1">
    <location>
        <position position="1"/>
    </location>
</feature>
<evidence type="ECO:0000313" key="1">
    <source>
        <dbReference type="EMBL" id="GBO00303.1"/>
    </source>
</evidence>
<reference evidence="1 2" key="1">
    <citation type="journal article" date="2019" name="Sci. Rep.">
        <title>Orb-weaving spider Araneus ventricosus genome elucidates the spidroin gene catalogue.</title>
        <authorList>
            <person name="Kono N."/>
            <person name="Nakamura H."/>
            <person name="Ohtoshi R."/>
            <person name="Moran D.A.P."/>
            <person name="Shinohara A."/>
            <person name="Yoshida Y."/>
            <person name="Fujiwara M."/>
            <person name="Mori M."/>
            <person name="Tomita M."/>
            <person name="Arakawa K."/>
        </authorList>
    </citation>
    <scope>NUCLEOTIDE SEQUENCE [LARGE SCALE GENOMIC DNA]</scope>
</reference>
<keyword evidence="2" id="KW-1185">Reference proteome</keyword>
<comment type="caution">
    <text evidence="1">The sequence shown here is derived from an EMBL/GenBank/DDBJ whole genome shotgun (WGS) entry which is preliminary data.</text>
</comment>
<name>A0A4Y2TI41_ARAVE</name>
<evidence type="ECO:0000313" key="2">
    <source>
        <dbReference type="Proteomes" id="UP000499080"/>
    </source>
</evidence>
<dbReference type="Proteomes" id="UP000499080">
    <property type="component" value="Unassembled WGS sequence"/>
</dbReference>
<sequence>RVDSLNDSCSSQLLKTNSEEIQNYGCRCRE</sequence>
<accession>A0A4Y2TI41</accession>
<gene>
    <name evidence="1" type="ORF">AVEN_162744-2_1</name>
</gene>
<proteinExistence type="predicted"/>
<protein>
    <submittedName>
        <fullName evidence="1">Uncharacterized protein</fullName>
    </submittedName>
</protein>
<dbReference type="AlphaFoldDB" id="A0A4Y2TI41"/>
<organism evidence="1 2">
    <name type="scientific">Araneus ventricosus</name>
    <name type="common">Orbweaver spider</name>
    <name type="synonym">Epeira ventricosa</name>
    <dbReference type="NCBI Taxonomy" id="182803"/>
    <lineage>
        <taxon>Eukaryota</taxon>
        <taxon>Metazoa</taxon>
        <taxon>Ecdysozoa</taxon>
        <taxon>Arthropoda</taxon>
        <taxon>Chelicerata</taxon>
        <taxon>Arachnida</taxon>
        <taxon>Araneae</taxon>
        <taxon>Araneomorphae</taxon>
        <taxon>Entelegynae</taxon>
        <taxon>Araneoidea</taxon>
        <taxon>Araneidae</taxon>
        <taxon>Araneus</taxon>
    </lineage>
</organism>
<dbReference type="EMBL" id="BGPR01028871">
    <property type="protein sequence ID" value="GBO00303.1"/>
    <property type="molecule type" value="Genomic_DNA"/>
</dbReference>